<evidence type="ECO:0000313" key="1">
    <source>
        <dbReference type="EMBL" id="KAF2153322.1"/>
    </source>
</evidence>
<dbReference type="Proteomes" id="UP000799439">
    <property type="component" value="Unassembled WGS sequence"/>
</dbReference>
<reference evidence="1" key="1">
    <citation type="journal article" date="2020" name="Stud. Mycol.">
        <title>101 Dothideomycetes genomes: a test case for predicting lifestyles and emergence of pathogens.</title>
        <authorList>
            <person name="Haridas S."/>
            <person name="Albert R."/>
            <person name="Binder M."/>
            <person name="Bloem J."/>
            <person name="Labutti K."/>
            <person name="Salamov A."/>
            <person name="Andreopoulos B."/>
            <person name="Baker S."/>
            <person name="Barry K."/>
            <person name="Bills G."/>
            <person name="Bluhm B."/>
            <person name="Cannon C."/>
            <person name="Castanera R."/>
            <person name="Culley D."/>
            <person name="Daum C."/>
            <person name="Ezra D."/>
            <person name="Gonzalez J."/>
            <person name="Henrissat B."/>
            <person name="Kuo A."/>
            <person name="Liang C."/>
            <person name="Lipzen A."/>
            <person name="Lutzoni F."/>
            <person name="Magnuson J."/>
            <person name="Mondo S."/>
            <person name="Nolan M."/>
            <person name="Ohm R."/>
            <person name="Pangilinan J."/>
            <person name="Park H.-J."/>
            <person name="Ramirez L."/>
            <person name="Alfaro M."/>
            <person name="Sun H."/>
            <person name="Tritt A."/>
            <person name="Yoshinaga Y."/>
            <person name="Zwiers L.-H."/>
            <person name="Turgeon B."/>
            <person name="Goodwin S."/>
            <person name="Spatafora J."/>
            <person name="Crous P."/>
            <person name="Grigoriev I."/>
        </authorList>
    </citation>
    <scope>NUCLEOTIDE SEQUENCE</scope>
    <source>
        <strain evidence="1">CBS 260.36</strain>
    </source>
</reference>
<dbReference type="InterPro" id="IPR016024">
    <property type="entry name" value="ARM-type_fold"/>
</dbReference>
<evidence type="ECO:0000313" key="2">
    <source>
        <dbReference type="Proteomes" id="UP000799439"/>
    </source>
</evidence>
<gene>
    <name evidence="1" type="ORF">K461DRAFT_267915</name>
</gene>
<protein>
    <submittedName>
        <fullName evidence="1">Uncharacterized protein</fullName>
    </submittedName>
</protein>
<dbReference type="GO" id="GO:0005085">
    <property type="term" value="F:guanyl-nucleotide exchange factor activity"/>
    <property type="evidence" value="ECO:0007669"/>
    <property type="project" value="InterPro"/>
</dbReference>
<proteinExistence type="predicted"/>
<dbReference type="Gene3D" id="1.25.10.10">
    <property type="entry name" value="Leucine-rich Repeat Variant"/>
    <property type="match status" value="1"/>
</dbReference>
<dbReference type="InterPro" id="IPR040144">
    <property type="entry name" value="RAP1GDS1"/>
</dbReference>
<sequence length="540" mass="57477">MSVSSVDGNTSLRQCIETIISQGPAVTNQPPNDTAALVSAIKPIVDASRVPERRQELGHPDLFGSIVSIFVGVTPSADQHNIQADSLISLRLQVLRCLGNLLADNNQNRDLFIEHSGAFQSLKNCIIFESAGQDDTIYVQAATALKVAFNLCNEHAPAQVASLKAGLDRAILQHVHTSLFISKDDTVELALELLGDISSHLKDITEDIDFDQDFISQLLRLPCNEDVDPDLFVDMAAAFSLYLADSRFQEAILSANQIILAFNLLERTIFLLANSPKAEEGKTISSLLLRTLTSLSTLPAFPSSFPHNPLLITTLATRCILTESNTDTVLPAIAACILLGNYSTPSTAAPILSAIDLDSLYAFLSLKAYGRSRSSSSDEELADYLHSAAGMLRLLALHAPLDTAATRTAAVALLHFPHAEVQVSALRLLRQLVLADAAALVDGVSAGHATALGQVFASPEATDRLRLELARTLVAVLRSAATAATKGAVVQAFLGDAKVLDALTFAVGVKEMPLANAEGYLGLVLGGYCEAEAGYRRGGG</sequence>
<keyword evidence="2" id="KW-1185">Reference proteome</keyword>
<dbReference type="SUPFAM" id="SSF48371">
    <property type="entry name" value="ARM repeat"/>
    <property type="match status" value="1"/>
</dbReference>
<dbReference type="OrthoDB" id="26149at2759"/>
<dbReference type="InterPro" id="IPR011989">
    <property type="entry name" value="ARM-like"/>
</dbReference>
<dbReference type="AlphaFoldDB" id="A0A9P4J0N8"/>
<comment type="caution">
    <text evidence="1">The sequence shown here is derived from an EMBL/GenBank/DDBJ whole genome shotgun (WGS) entry which is preliminary data.</text>
</comment>
<name>A0A9P4J0N8_9PEZI</name>
<organism evidence="1 2">
    <name type="scientific">Myriangium duriaei CBS 260.36</name>
    <dbReference type="NCBI Taxonomy" id="1168546"/>
    <lineage>
        <taxon>Eukaryota</taxon>
        <taxon>Fungi</taxon>
        <taxon>Dikarya</taxon>
        <taxon>Ascomycota</taxon>
        <taxon>Pezizomycotina</taxon>
        <taxon>Dothideomycetes</taxon>
        <taxon>Dothideomycetidae</taxon>
        <taxon>Myriangiales</taxon>
        <taxon>Myriangiaceae</taxon>
        <taxon>Myriangium</taxon>
    </lineage>
</organism>
<dbReference type="EMBL" id="ML996085">
    <property type="protein sequence ID" value="KAF2153322.1"/>
    <property type="molecule type" value="Genomic_DNA"/>
</dbReference>
<dbReference type="PANTHER" id="PTHR10957">
    <property type="entry name" value="RAP1 GTPASE-GDP DISSOCIATION STIMULATOR 1"/>
    <property type="match status" value="1"/>
</dbReference>
<accession>A0A9P4J0N8</accession>